<feature type="region of interest" description="Disordered" evidence="1">
    <location>
        <begin position="60"/>
        <end position="90"/>
    </location>
</feature>
<name>A0A2R3IZY5_9PSED</name>
<dbReference type="Proteomes" id="UP000238390">
    <property type="component" value="Chromosome"/>
</dbReference>
<organism evidence="2 3">
    <name type="scientific">Pseudomonas paraeruginosa</name>
    <dbReference type="NCBI Taxonomy" id="2994495"/>
    <lineage>
        <taxon>Bacteria</taxon>
        <taxon>Pseudomonadati</taxon>
        <taxon>Pseudomonadota</taxon>
        <taxon>Gammaproteobacteria</taxon>
        <taxon>Pseudomonadales</taxon>
        <taxon>Pseudomonadaceae</taxon>
        <taxon>Pseudomonas</taxon>
    </lineage>
</organism>
<keyword evidence="3" id="KW-1185">Reference proteome</keyword>
<dbReference type="EMBL" id="CP027169">
    <property type="protein sequence ID" value="AVK07484.1"/>
    <property type="molecule type" value="Genomic_DNA"/>
</dbReference>
<evidence type="ECO:0000313" key="3">
    <source>
        <dbReference type="Proteomes" id="UP000238390"/>
    </source>
</evidence>
<proteinExistence type="predicted"/>
<dbReference type="AlphaFoldDB" id="A0A2R3IZY5"/>
<evidence type="ECO:0000313" key="2">
    <source>
        <dbReference type="EMBL" id="AVK07484.1"/>
    </source>
</evidence>
<sequence>MRRIEEVSGRSLDGTADVATLWFALQAARLSPNAGEASWHSPRTEAVAWTGGEARYPELAGRHQRQPARPVYAALPRPAVAPQRAPLRMH</sequence>
<evidence type="ECO:0000256" key="1">
    <source>
        <dbReference type="SAM" id="MobiDB-lite"/>
    </source>
</evidence>
<protein>
    <submittedName>
        <fullName evidence="2">Uncharacterized protein</fullName>
    </submittedName>
</protein>
<accession>A0A2R3IZY5</accession>
<gene>
    <name evidence="2" type="ORF">CSB93_4608</name>
</gene>
<reference evidence="2 3" key="1">
    <citation type="submission" date="2018-02" db="EMBL/GenBank/DDBJ databases">
        <title>FDA/CDC Antimicrobial Resistant Isolate Bank Genome Sequencing.</title>
        <authorList>
            <person name="Benahmed F.H."/>
            <person name="Lutgring J.D."/>
            <person name="Yoo B."/>
            <person name="Machado M."/>
            <person name="Brown A."/>
            <person name="McAllister G."/>
            <person name="Perry A."/>
            <person name="Halpin A.L."/>
            <person name="Vavikolanu K."/>
            <person name="Ott S."/>
            <person name="Zhao X."/>
            <person name="Tallon L.J."/>
            <person name="Sadzewicz L."/>
            <person name="Aluvathingal J."/>
            <person name="Nadendla S."/>
            <person name="Voskania-kordi A."/>
            <person name="Simonyan V."/>
            <person name="Patel J."/>
            <person name="Shawar R.M."/>
        </authorList>
    </citation>
    <scope>NUCLEOTIDE SEQUENCE [LARGE SCALE GENOMIC DNA]</scope>
    <source>
        <strain evidence="2 3">AR_0356</strain>
    </source>
</reference>